<evidence type="ECO:0000313" key="1">
    <source>
        <dbReference type="EMBL" id="ORE11125.1"/>
    </source>
</evidence>
<protein>
    <submittedName>
        <fullName evidence="1">DUF1748-domain-containing protein</fullName>
    </submittedName>
</protein>
<accession>A0A1X0RGF8</accession>
<dbReference type="Proteomes" id="UP000242414">
    <property type="component" value="Unassembled WGS sequence"/>
</dbReference>
<dbReference type="EMBL" id="KV921859">
    <property type="protein sequence ID" value="ORE11125.1"/>
    <property type="molecule type" value="Genomic_DNA"/>
</dbReference>
<reference evidence="1" key="1">
    <citation type="journal article" date="2016" name="Proc. Natl. Acad. Sci. U.S.A.">
        <title>Lipid metabolic changes in an early divergent fungus govern the establishment of a mutualistic symbiosis with endobacteria.</title>
        <authorList>
            <person name="Lastovetsky O.A."/>
            <person name="Gaspar M.L."/>
            <person name="Mondo S.J."/>
            <person name="LaButti K.M."/>
            <person name="Sandor L."/>
            <person name="Grigoriev I.V."/>
            <person name="Henry S.A."/>
            <person name="Pawlowska T.E."/>
        </authorList>
    </citation>
    <scope>NUCLEOTIDE SEQUENCE [LARGE SCALE GENOMIC DNA]</scope>
    <source>
        <strain evidence="1">ATCC 52814</strain>
    </source>
</reference>
<dbReference type="GO" id="GO:0005737">
    <property type="term" value="C:cytoplasm"/>
    <property type="evidence" value="ECO:0007669"/>
    <property type="project" value="TreeGrafter"/>
</dbReference>
<sequence length="72" mass="8175">MLGRIFHFTADAVLVSTVLAGIKRNTGLEPATSQIEHEEIKKYVTKYLNIGEWVMDTSIGLMNSSPYFERKK</sequence>
<dbReference type="InterPro" id="IPR013726">
    <property type="entry name" value="Mitofissin"/>
</dbReference>
<dbReference type="VEuPathDB" id="FungiDB:BCV72DRAFT_301202"/>
<name>A0A1X0RGF8_RHIZD</name>
<dbReference type="AlphaFoldDB" id="A0A1X0RGF8"/>
<proteinExistence type="predicted"/>
<gene>
    <name evidence="1" type="ORF">BCV72DRAFT_301202</name>
</gene>
<dbReference type="Pfam" id="PF08520">
    <property type="entry name" value="Mitofissin"/>
    <property type="match status" value="1"/>
</dbReference>
<dbReference type="OrthoDB" id="16824at2759"/>
<dbReference type="PANTHER" id="PTHR28075:SF1">
    <property type="entry name" value="DUF1748-DOMAIN-CONTAINING PROTEIN"/>
    <property type="match status" value="1"/>
</dbReference>
<dbReference type="PANTHER" id="PTHR28075">
    <property type="entry name" value="CHROMOSOME 16, WHOLE GENOME SHOTGUN SEQUENCE"/>
    <property type="match status" value="1"/>
</dbReference>
<organism evidence="1">
    <name type="scientific">Rhizopus microsporus var. microsporus</name>
    <dbReference type="NCBI Taxonomy" id="86635"/>
    <lineage>
        <taxon>Eukaryota</taxon>
        <taxon>Fungi</taxon>
        <taxon>Fungi incertae sedis</taxon>
        <taxon>Mucoromycota</taxon>
        <taxon>Mucoromycotina</taxon>
        <taxon>Mucoromycetes</taxon>
        <taxon>Mucorales</taxon>
        <taxon>Mucorineae</taxon>
        <taxon>Rhizopodaceae</taxon>
        <taxon>Rhizopus</taxon>
    </lineage>
</organism>